<evidence type="ECO:0000256" key="1">
    <source>
        <dbReference type="SAM" id="MobiDB-lite"/>
    </source>
</evidence>
<name>A0ABQ6MN02_9STRA</name>
<keyword evidence="3" id="KW-1185">Reference proteome</keyword>
<reference evidence="2 3" key="1">
    <citation type="journal article" date="2023" name="Commun. Biol.">
        <title>Genome analysis of Parmales, the sister group of diatoms, reveals the evolutionary specialization of diatoms from phago-mixotrophs to photoautotrophs.</title>
        <authorList>
            <person name="Ban H."/>
            <person name="Sato S."/>
            <person name="Yoshikawa S."/>
            <person name="Yamada K."/>
            <person name="Nakamura Y."/>
            <person name="Ichinomiya M."/>
            <person name="Sato N."/>
            <person name="Blanc-Mathieu R."/>
            <person name="Endo H."/>
            <person name="Kuwata A."/>
            <person name="Ogata H."/>
        </authorList>
    </citation>
    <scope>NUCLEOTIDE SEQUENCE [LARGE SCALE GENOMIC DNA]</scope>
</reference>
<evidence type="ECO:0000313" key="3">
    <source>
        <dbReference type="Proteomes" id="UP001165060"/>
    </source>
</evidence>
<evidence type="ECO:0008006" key="4">
    <source>
        <dbReference type="Google" id="ProtNLM"/>
    </source>
</evidence>
<feature type="compositionally biased region" description="Basic and acidic residues" evidence="1">
    <location>
        <begin position="416"/>
        <end position="425"/>
    </location>
</feature>
<organism evidence="2 3">
    <name type="scientific">Tetraparma gracilis</name>
    <dbReference type="NCBI Taxonomy" id="2962635"/>
    <lineage>
        <taxon>Eukaryota</taxon>
        <taxon>Sar</taxon>
        <taxon>Stramenopiles</taxon>
        <taxon>Ochrophyta</taxon>
        <taxon>Bolidophyceae</taxon>
        <taxon>Parmales</taxon>
        <taxon>Triparmaceae</taxon>
        <taxon>Tetraparma</taxon>
    </lineage>
</organism>
<feature type="non-terminal residue" evidence="2">
    <location>
        <position position="1"/>
    </location>
</feature>
<evidence type="ECO:0000313" key="2">
    <source>
        <dbReference type="EMBL" id="GMI28930.1"/>
    </source>
</evidence>
<protein>
    <recommendedName>
        <fullName evidence="4">PH domain-containing protein</fullName>
    </recommendedName>
</protein>
<dbReference type="EMBL" id="BRYB01004309">
    <property type="protein sequence ID" value="GMI28930.1"/>
    <property type="molecule type" value="Genomic_DNA"/>
</dbReference>
<comment type="caution">
    <text evidence="2">The sequence shown here is derived from an EMBL/GenBank/DDBJ whole genome shotgun (WGS) entry which is preliminary data.</text>
</comment>
<accession>A0ABQ6MN02</accession>
<sequence>LSGGELGVKEQVGGSVGSLSARCEWEGGEGGEQRLSVIFDKLRLHATNPDEQLVSGLLAIAKPFREIPSFAPFPASSLSPPPAPTSLTFITFTECEFQVTTVITSLFLDLQKAHVFHMSIPSPAPPARRSRDGTMIDWSKISDDYAPGRHLSFEATAEVLTSEDTIFPEAMVACYEHPVTGFRCSLYKATVKVSKVAREQYRELVRLSSRLSSAWSGRGGVGAPPAPPIFSTVHGIYVVLDDVKEAVRKLTLSVVPTSESFFADLAVIEQRHRRELDTLYEKLAIADEQRGAAVSLVSSECGGWLARSGGGGEGRTSSLNAQQATTRGYYRLRGSVLFRFLSPDEWTTTESTDLGGARVRGGWRGGFEVELRSGMQMRLQAETEADSKRWHAAFVELGCAAVQGREERAGAGAEEGEGKGEEGAVRKNPKKRLSAVMRKIPKMSFKASNLKKRGGAAVEPKVVPDPGPEHTRVNVDLAPKDCSVKVLDVSSVDNRTILDFGLVGSVDGVQLTVFTWSRELGQI</sequence>
<gene>
    <name evidence="2" type="ORF">TeGR_g13238</name>
</gene>
<dbReference type="SUPFAM" id="SSF50729">
    <property type="entry name" value="PH domain-like"/>
    <property type="match status" value="1"/>
</dbReference>
<feature type="non-terminal residue" evidence="2">
    <location>
        <position position="523"/>
    </location>
</feature>
<proteinExistence type="predicted"/>
<feature type="region of interest" description="Disordered" evidence="1">
    <location>
        <begin position="408"/>
        <end position="431"/>
    </location>
</feature>
<dbReference type="Proteomes" id="UP001165060">
    <property type="component" value="Unassembled WGS sequence"/>
</dbReference>